<proteinExistence type="predicted"/>
<name>A0A0F9JFE0_9ZZZZ</name>
<comment type="caution">
    <text evidence="1">The sequence shown here is derived from an EMBL/GenBank/DDBJ whole genome shotgun (WGS) entry which is preliminary data.</text>
</comment>
<dbReference type="EMBL" id="LAZR01010192">
    <property type="protein sequence ID" value="KKM68308.1"/>
    <property type="molecule type" value="Genomic_DNA"/>
</dbReference>
<gene>
    <name evidence="1" type="ORF">LCGC14_1462190</name>
</gene>
<evidence type="ECO:0000313" key="1">
    <source>
        <dbReference type="EMBL" id="KKM68308.1"/>
    </source>
</evidence>
<sequence>MKKKTLVGWVRNGIENNHFSFSKDQLASLIIGRKRTDISDPGKKVRITIEEIE</sequence>
<reference evidence="1" key="1">
    <citation type="journal article" date="2015" name="Nature">
        <title>Complex archaea that bridge the gap between prokaryotes and eukaryotes.</title>
        <authorList>
            <person name="Spang A."/>
            <person name="Saw J.H."/>
            <person name="Jorgensen S.L."/>
            <person name="Zaremba-Niedzwiedzka K."/>
            <person name="Martijn J."/>
            <person name="Lind A.E."/>
            <person name="van Eijk R."/>
            <person name="Schleper C."/>
            <person name="Guy L."/>
            <person name="Ettema T.J."/>
        </authorList>
    </citation>
    <scope>NUCLEOTIDE SEQUENCE</scope>
</reference>
<protein>
    <submittedName>
        <fullName evidence="1">Uncharacterized protein</fullName>
    </submittedName>
</protein>
<organism evidence="1">
    <name type="scientific">marine sediment metagenome</name>
    <dbReference type="NCBI Taxonomy" id="412755"/>
    <lineage>
        <taxon>unclassified sequences</taxon>
        <taxon>metagenomes</taxon>
        <taxon>ecological metagenomes</taxon>
    </lineage>
</organism>
<dbReference type="AlphaFoldDB" id="A0A0F9JFE0"/>
<accession>A0A0F9JFE0</accession>